<dbReference type="AlphaFoldDB" id="A0A2P2GHE0"/>
<dbReference type="GO" id="GO:0006355">
    <property type="term" value="P:regulation of DNA-templated transcription"/>
    <property type="evidence" value="ECO:0007669"/>
    <property type="project" value="InterPro"/>
</dbReference>
<dbReference type="PROSITE" id="PS50043">
    <property type="entry name" value="HTH_LUXR_2"/>
    <property type="match status" value="1"/>
</dbReference>
<dbReference type="InterPro" id="IPR036388">
    <property type="entry name" value="WH-like_DNA-bd_sf"/>
</dbReference>
<dbReference type="SMART" id="SM00421">
    <property type="entry name" value="HTH_LUXR"/>
    <property type="match status" value="1"/>
</dbReference>
<dbReference type="Proteomes" id="UP000265325">
    <property type="component" value="Unassembled WGS sequence"/>
</dbReference>
<dbReference type="CDD" id="cd06170">
    <property type="entry name" value="LuxR_C_like"/>
    <property type="match status" value="1"/>
</dbReference>
<dbReference type="OrthoDB" id="4266042at2"/>
<evidence type="ECO:0000259" key="1">
    <source>
        <dbReference type="PROSITE" id="PS50043"/>
    </source>
</evidence>
<feature type="domain" description="HTH luxR-type" evidence="1">
    <location>
        <begin position="257"/>
        <end position="322"/>
    </location>
</feature>
<dbReference type="InterPro" id="IPR000792">
    <property type="entry name" value="Tscrpt_reg_LuxR_C"/>
</dbReference>
<dbReference type="RefSeq" id="WP_046910523.1">
    <property type="nucleotide sequence ID" value="NZ_BAAAXG010000010.1"/>
</dbReference>
<reference evidence="2 3" key="1">
    <citation type="submission" date="2015-05" db="EMBL/GenBank/DDBJ databases">
        <title>Draft Genome assembly of Streptomyces showdoensis.</title>
        <authorList>
            <person name="Thapa K.K."/>
            <person name="Metsa-Ketela M."/>
        </authorList>
    </citation>
    <scope>NUCLEOTIDE SEQUENCE [LARGE SCALE GENOMIC DNA]</scope>
    <source>
        <strain evidence="2 3">ATCC 15227</strain>
    </source>
</reference>
<dbReference type="Gene3D" id="1.10.10.10">
    <property type="entry name" value="Winged helix-like DNA-binding domain superfamily/Winged helix DNA-binding domain"/>
    <property type="match status" value="1"/>
</dbReference>
<dbReference type="SUPFAM" id="SSF46894">
    <property type="entry name" value="C-terminal effector domain of the bipartite response regulators"/>
    <property type="match status" value="1"/>
</dbReference>
<evidence type="ECO:0000313" key="2">
    <source>
        <dbReference type="EMBL" id="KKZ70918.1"/>
    </source>
</evidence>
<accession>A0A2P2GHE0</accession>
<sequence>MLQSLGLNELAHEIYRFALDHPGCRVADLLDGLDASEADLQQGIGRLLELSLLRHASGTLIPTRPPLALRTMLERQQSELLRRQSEFVHIKAAVDRLSEEYEDAQARGTHSGWERLESPAAIHARMERLAGRTATECVSLLPADANGLEALRARRPLDQHMLDRGVLVWNVYLESIYNDRTGLAHARWLAQNGGKVGTAPTLPLWLVVFDRTTALLPVDPQNPAAGAVQVTGAGYLVGLIALFERLCESMTPLDAPGVREGDQPTPLERELLRLMGQGLTDEAVCKKLGVGLRTARRMIADLLERLGARSRFEAGAKAVARGWLRPCACGGEQPIRAKEAKGSPVPATLTEGLGIGMLV</sequence>
<keyword evidence="3" id="KW-1185">Reference proteome</keyword>
<name>A0A2P2GHE0_STREW</name>
<dbReference type="InterPro" id="IPR016032">
    <property type="entry name" value="Sig_transdc_resp-reg_C-effctor"/>
</dbReference>
<dbReference type="GO" id="GO:0003677">
    <property type="term" value="F:DNA binding"/>
    <property type="evidence" value="ECO:0007669"/>
    <property type="project" value="InterPro"/>
</dbReference>
<protein>
    <submittedName>
        <fullName evidence="2">LuxR family transcriptional regulator</fullName>
    </submittedName>
</protein>
<comment type="caution">
    <text evidence="2">The sequence shown here is derived from an EMBL/GenBank/DDBJ whole genome shotgun (WGS) entry which is preliminary data.</text>
</comment>
<gene>
    <name evidence="2" type="ORF">VO63_26530</name>
</gene>
<dbReference type="EMBL" id="LAQS01000047">
    <property type="protein sequence ID" value="KKZ70918.1"/>
    <property type="molecule type" value="Genomic_DNA"/>
</dbReference>
<proteinExistence type="predicted"/>
<organism evidence="2 3">
    <name type="scientific">Streptomyces showdoensis</name>
    <dbReference type="NCBI Taxonomy" id="68268"/>
    <lineage>
        <taxon>Bacteria</taxon>
        <taxon>Bacillati</taxon>
        <taxon>Actinomycetota</taxon>
        <taxon>Actinomycetes</taxon>
        <taxon>Kitasatosporales</taxon>
        <taxon>Streptomycetaceae</taxon>
        <taxon>Streptomyces</taxon>
    </lineage>
</organism>
<evidence type="ECO:0000313" key="3">
    <source>
        <dbReference type="Proteomes" id="UP000265325"/>
    </source>
</evidence>